<evidence type="ECO:0000313" key="2">
    <source>
        <dbReference type="Proteomes" id="UP000238312"/>
    </source>
</evidence>
<dbReference type="EMBL" id="PVNG01000006">
    <property type="protein sequence ID" value="PRX66107.1"/>
    <property type="molecule type" value="Genomic_DNA"/>
</dbReference>
<sequence>MTAIPDFMFRHEAVVEPLTGEGAYGPVYGPPETHSCLADDKRQLVRDASGSEVVSDTTVYFRPGVVCPPGSRVTVNGRASTAITSLTRDGGGLPTPDHVEVALK</sequence>
<dbReference type="RefSeq" id="WP_106239675.1">
    <property type="nucleotide sequence ID" value="NZ_PVNG01000006.1"/>
</dbReference>
<reference evidence="1 2" key="1">
    <citation type="submission" date="2018-03" db="EMBL/GenBank/DDBJ databases">
        <title>Genomic Encyclopedia of Type Strains, Phase III (KMG-III): the genomes of soil and plant-associated and newly described type strains.</title>
        <authorList>
            <person name="Whitman W."/>
        </authorList>
    </citation>
    <scope>NUCLEOTIDE SEQUENCE [LARGE SCALE GENOMIC DNA]</scope>
    <source>
        <strain evidence="1 2">CGMCC 4.7104</strain>
    </source>
</reference>
<gene>
    <name evidence="1" type="ORF">B0I32_106243</name>
</gene>
<keyword evidence="2" id="KW-1185">Reference proteome</keyword>
<evidence type="ECO:0008006" key="3">
    <source>
        <dbReference type="Google" id="ProtNLM"/>
    </source>
</evidence>
<organism evidence="1 2">
    <name type="scientific">Nonomuraea fuscirosea</name>
    <dbReference type="NCBI Taxonomy" id="1291556"/>
    <lineage>
        <taxon>Bacteria</taxon>
        <taxon>Bacillati</taxon>
        <taxon>Actinomycetota</taxon>
        <taxon>Actinomycetes</taxon>
        <taxon>Streptosporangiales</taxon>
        <taxon>Streptosporangiaceae</taxon>
        <taxon>Nonomuraea</taxon>
    </lineage>
</organism>
<protein>
    <recommendedName>
        <fullName evidence="3">Head-to-tail stopper</fullName>
    </recommendedName>
</protein>
<evidence type="ECO:0000313" key="1">
    <source>
        <dbReference type="EMBL" id="PRX66107.1"/>
    </source>
</evidence>
<comment type="caution">
    <text evidence="1">The sequence shown here is derived from an EMBL/GenBank/DDBJ whole genome shotgun (WGS) entry which is preliminary data.</text>
</comment>
<dbReference type="Proteomes" id="UP000238312">
    <property type="component" value="Unassembled WGS sequence"/>
</dbReference>
<proteinExistence type="predicted"/>
<accession>A0A2T0N2D4</accession>
<name>A0A2T0N2D4_9ACTN</name>
<dbReference type="OrthoDB" id="5082334at2"/>
<dbReference type="AlphaFoldDB" id="A0A2T0N2D4"/>